<dbReference type="GO" id="GO:0003723">
    <property type="term" value="F:RNA binding"/>
    <property type="evidence" value="ECO:0007669"/>
    <property type="project" value="InterPro"/>
</dbReference>
<name>A0A0E0DUV5_9ORYZ</name>
<dbReference type="FunFam" id="1.25.40.10:FF:000740">
    <property type="entry name" value="Pentatricopeptide repeat-containing protein chloroplastic"/>
    <property type="match status" value="1"/>
</dbReference>
<feature type="compositionally biased region" description="Low complexity" evidence="5">
    <location>
        <begin position="438"/>
        <end position="450"/>
    </location>
</feature>
<dbReference type="NCBIfam" id="TIGR00756">
    <property type="entry name" value="PPR"/>
    <property type="match status" value="6"/>
</dbReference>
<dbReference type="FunFam" id="1.25.40.10:FF:001974">
    <property type="entry name" value="Putative pentatricopeptide repeat-containing protein"/>
    <property type="match status" value="1"/>
</dbReference>
<feature type="repeat" description="PPR" evidence="4">
    <location>
        <begin position="1078"/>
        <end position="1108"/>
    </location>
</feature>
<dbReference type="InterPro" id="IPR006909">
    <property type="entry name" value="Rad21/Rec8_C_eu"/>
</dbReference>
<reference evidence="8" key="2">
    <citation type="submission" date="2018-05" db="EMBL/GenBank/DDBJ databases">
        <title>OmerRS3 (Oryza meridionalis Reference Sequence Version 3).</title>
        <authorList>
            <person name="Zhang J."/>
            <person name="Kudrna D."/>
            <person name="Lee S."/>
            <person name="Talag J."/>
            <person name="Welchert J."/>
            <person name="Wing R.A."/>
        </authorList>
    </citation>
    <scope>NUCLEOTIDE SEQUENCE [LARGE SCALE GENOMIC DNA]</scope>
    <source>
        <strain evidence="8">cv. OR44</strain>
    </source>
</reference>
<dbReference type="STRING" id="40149.A0A0E0DUV5"/>
<keyword evidence="9" id="KW-1185">Reference proteome</keyword>
<dbReference type="HOGENOM" id="CLU_005509_0_0_1"/>
<dbReference type="EnsemblPlants" id="OMERI05G23140.1">
    <property type="protein sequence ID" value="OMERI05G23140.1"/>
    <property type="gene ID" value="OMERI05G23140"/>
</dbReference>
<protein>
    <recommendedName>
        <fullName evidence="10">Rad21/Rec8-like protein N-terminal domain-containing protein</fullName>
    </recommendedName>
</protein>
<keyword evidence="2" id="KW-0677">Repeat</keyword>
<feature type="domain" description="Rad21/Rec8-like protein C-terminal eukaryotic" evidence="6">
    <location>
        <begin position="554"/>
        <end position="605"/>
    </location>
</feature>
<dbReference type="InterPro" id="IPR046848">
    <property type="entry name" value="E_motif"/>
</dbReference>
<keyword evidence="3" id="KW-0809">Transit peptide</keyword>
<evidence type="ECO:0000256" key="5">
    <source>
        <dbReference type="SAM" id="MobiDB-lite"/>
    </source>
</evidence>
<organism evidence="8">
    <name type="scientific">Oryza meridionalis</name>
    <dbReference type="NCBI Taxonomy" id="40149"/>
    <lineage>
        <taxon>Eukaryota</taxon>
        <taxon>Viridiplantae</taxon>
        <taxon>Streptophyta</taxon>
        <taxon>Embryophyta</taxon>
        <taxon>Tracheophyta</taxon>
        <taxon>Spermatophyta</taxon>
        <taxon>Magnoliopsida</taxon>
        <taxon>Liliopsida</taxon>
        <taxon>Poales</taxon>
        <taxon>Poaceae</taxon>
        <taxon>BOP clade</taxon>
        <taxon>Oryzoideae</taxon>
        <taxon>Oryzeae</taxon>
        <taxon>Oryzinae</taxon>
        <taxon>Oryza</taxon>
    </lineage>
</organism>
<evidence type="ECO:0000256" key="2">
    <source>
        <dbReference type="ARBA" id="ARBA00022737"/>
    </source>
</evidence>
<dbReference type="Pfam" id="PF13041">
    <property type="entry name" value="PPR_2"/>
    <property type="match status" value="4"/>
</dbReference>
<dbReference type="PANTHER" id="PTHR24015">
    <property type="entry name" value="OS07G0578800 PROTEIN-RELATED"/>
    <property type="match status" value="1"/>
</dbReference>
<accession>A0A0E0DUV5</accession>
<dbReference type="PANTHER" id="PTHR24015:SF1799">
    <property type="entry name" value="OS05G0581300 PROTEIN"/>
    <property type="match status" value="1"/>
</dbReference>
<dbReference type="Pfam" id="PF01535">
    <property type="entry name" value="PPR"/>
    <property type="match status" value="2"/>
</dbReference>
<feature type="repeat" description="PPR" evidence="4">
    <location>
        <begin position="869"/>
        <end position="903"/>
    </location>
</feature>
<evidence type="ECO:0008006" key="10">
    <source>
        <dbReference type="Google" id="ProtNLM"/>
    </source>
</evidence>
<dbReference type="Proteomes" id="UP000008021">
    <property type="component" value="Chromosome 5"/>
</dbReference>
<evidence type="ECO:0000313" key="8">
    <source>
        <dbReference type="EnsemblPlants" id="OMERI05G23140.1"/>
    </source>
</evidence>
<feature type="region of interest" description="Disordered" evidence="5">
    <location>
        <begin position="361"/>
        <end position="401"/>
    </location>
</feature>
<dbReference type="PROSITE" id="PS51375">
    <property type="entry name" value="PPR"/>
    <property type="match status" value="5"/>
</dbReference>
<feature type="repeat" description="PPR" evidence="4">
    <location>
        <begin position="1132"/>
        <end position="1166"/>
    </location>
</feature>
<dbReference type="SUPFAM" id="SSF46785">
    <property type="entry name" value="Winged helix' DNA-binding domain"/>
    <property type="match status" value="1"/>
</dbReference>
<dbReference type="InterPro" id="IPR023093">
    <property type="entry name" value="ScpA-like_C"/>
</dbReference>
<dbReference type="Pfam" id="PF04824">
    <property type="entry name" value="Rad21_Rec8"/>
    <property type="match status" value="1"/>
</dbReference>
<feature type="domain" description="Rad21/Rec8-like protein N-terminal" evidence="7">
    <location>
        <begin position="1"/>
        <end position="102"/>
    </location>
</feature>
<feature type="region of interest" description="Disordered" evidence="5">
    <location>
        <begin position="198"/>
        <end position="283"/>
    </location>
</feature>
<comment type="similarity">
    <text evidence="1">Belongs to the rad21 family.</text>
</comment>
<evidence type="ECO:0000259" key="7">
    <source>
        <dbReference type="Pfam" id="PF04825"/>
    </source>
</evidence>
<dbReference type="Gramene" id="OMERI05G23140.1">
    <property type="protein sequence ID" value="OMERI05G23140.1"/>
    <property type="gene ID" value="OMERI05G23140"/>
</dbReference>
<dbReference type="InterPro" id="IPR002885">
    <property type="entry name" value="PPR_rpt"/>
</dbReference>
<evidence type="ECO:0000256" key="3">
    <source>
        <dbReference type="ARBA" id="ARBA00022946"/>
    </source>
</evidence>
<dbReference type="GO" id="GO:0009451">
    <property type="term" value="P:RNA modification"/>
    <property type="evidence" value="ECO:0007669"/>
    <property type="project" value="InterPro"/>
</dbReference>
<feature type="compositionally biased region" description="Low complexity" evidence="5">
    <location>
        <begin position="363"/>
        <end position="385"/>
    </location>
</feature>
<dbReference type="eggNOG" id="KOG4197">
    <property type="taxonomic scope" value="Eukaryota"/>
</dbReference>
<dbReference type="SUPFAM" id="SSF48452">
    <property type="entry name" value="TPR-like"/>
    <property type="match status" value="1"/>
</dbReference>
<dbReference type="Pfam" id="PF20431">
    <property type="entry name" value="E_motif"/>
    <property type="match status" value="1"/>
</dbReference>
<dbReference type="Gene3D" id="1.10.10.580">
    <property type="entry name" value="Structural maintenance of chromosome 1. Chain E"/>
    <property type="match status" value="1"/>
</dbReference>
<feature type="repeat" description="PPR" evidence="4">
    <location>
        <begin position="975"/>
        <end position="1009"/>
    </location>
</feature>
<evidence type="ECO:0000313" key="9">
    <source>
        <dbReference type="Proteomes" id="UP000008021"/>
    </source>
</evidence>
<evidence type="ECO:0000259" key="6">
    <source>
        <dbReference type="Pfam" id="PF04824"/>
    </source>
</evidence>
<dbReference type="InterPro" id="IPR011990">
    <property type="entry name" value="TPR-like_helical_dom_sf"/>
</dbReference>
<evidence type="ECO:0000256" key="1">
    <source>
        <dbReference type="ARBA" id="ARBA00009870"/>
    </source>
</evidence>
<feature type="region of interest" description="Disordered" evidence="5">
    <location>
        <begin position="429"/>
        <end position="489"/>
    </location>
</feature>
<feature type="region of interest" description="Disordered" evidence="5">
    <location>
        <begin position="510"/>
        <end position="530"/>
    </location>
</feature>
<feature type="repeat" description="PPR" evidence="4">
    <location>
        <begin position="768"/>
        <end position="802"/>
    </location>
</feature>
<evidence type="ECO:0000256" key="4">
    <source>
        <dbReference type="PROSITE-ProRule" id="PRU00708"/>
    </source>
</evidence>
<dbReference type="Pfam" id="PF04825">
    <property type="entry name" value="Rad21_Rec8_N"/>
    <property type="match status" value="1"/>
</dbReference>
<reference evidence="8" key="1">
    <citation type="submission" date="2015-04" db="UniProtKB">
        <authorList>
            <consortium name="EnsemblPlants"/>
        </authorList>
    </citation>
    <scope>IDENTIFICATION</scope>
</reference>
<dbReference type="InterPro" id="IPR046960">
    <property type="entry name" value="PPR_At4g14850-like_plant"/>
</dbReference>
<dbReference type="InterPro" id="IPR006910">
    <property type="entry name" value="Rad21_Rec8_N"/>
</dbReference>
<dbReference type="FunFam" id="1.25.40.10:FF:000525">
    <property type="entry name" value="Pentatricopeptide (PPR) repeat-containing protein-like"/>
    <property type="match status" value="1"/>
</dbReference>
<sequence>MFYSHQLLARKAPLGQIWMAATLHSKINRKRLDKLDIIKICEEILNPSVPMALRLSGILMGGVAIVYERKVKALYDDVSRFLIEINEAWRVKPVADPTVLPKGKTQAKYEAVTLPENMMDMDVEQPMLFSEADTTRFGGMRLEDLDDQYINVNLDDDDFSRAANHHQENITLADNFGSGLGETDVFNRFERFDITDDDATFNVTPDGHPQVPSNLVPSPPMQEDPPQQQENHHAASSPLHEEAQQGGASVKNEQEQQKMKGQQPAKSSKRKKRRKDDEVMMDNDQIMIPGNVYQTWLKDPSSLITKRHRINSKVNLIRSIKIRDLMDLPLVSLISSLEKSPLEFYYPKQLMQLWKECTEVKSPKAPSSGGQQSSSPEQQQRNSPPQAFPTQPQVDNDREMGFHPVDFADDIEKLRGNTSGEYERDYDAFHSDHSVTPGSPGLSRRSASSSGGSGWGFTPLDPEVQLPSGRSKRRQHSSGKSFGNLDPVEEEFPFEQELRDFKIRRLSDVGPTPDLLEETEPTQTPYEKKSNPIDQVTQSIHSYLKLHFDTPGASQSESLSQLAHGMTTAKAARLFYQACVLATHDFIKVNQLEPYGDILISRGPKIAFPAQPVRLDSCRSPRPTRPPPLSMLDHLARLKHLARSGRLADAHRLFDGMPHRDEVAYATLLAGHAAAGDFRGAMVLFSRLRASSPPLAAADPFVLSLVFKSCAAAADARFLPHAASLHAFAVRSSAVSSVFVATAMADVYAKAGCLGLALKVFDEMPHKNVVSWTTLVASLTRAGRRHEALRRFSEMRASGVHCDSYAYAAALTACADAGLLSRGREVHSFCAKLGLDSTPYVANTLATLYARCSDVDRSLAAVSRMGTRDVAAWTTVISAYVQTGRAKEAIEAFVRMLREESSVAASPNEYTYAAVIAACADNAWVCLGEQLHAQAARKGFACARSVANSLVTLYTRAAGCLSAADAVFRESVVKDVVSWSAIISGYAQEGLAEDAFALFREMRHHSGCPRPNEFTLASLLSVCATAASLDAGRQLHTLAVAAGLEHHAMIRSALIDMYGKSGSMLDADIVFSHRVKDDVVSWTAMIVGYAEHGHSKKALELFQEMSALIDMYGKSGSMLDADIVFSHRVKDDVVSWTAMIVGYAEHGHSKKALELFQEMCHVGLKPDHVTFIGVLNACCHAGEVELGLRYLNEMNQIYGLYPAKEHYGCVVDLLGRAGRINEAEELIGKIAANERDGVVWTSLLRACAARGEEETGKKAAERAMEAEPWGAGAHVAMANLYASKGQWHEAAQERHMMKQKGVVKGAGWSSIAVGGEGRRVGVFVASDRTHPQDSAIYRMLELIYFGTGMARYVPDHLDLGSEVDMMISS</sequence>
<proteinExistence type="inferred from homology"/>
<dbReference type="Gene3D" id="1.25.40.10">
    <property type="entry name" value="Tetratricopeptide repeat domain"/>
    <property type="match status" value="6"/>
</dbReference>
<dbReference type="InterPro" id="IPR036390">
    <property type="entry name" value="WH_DNA-bd_sf"/>
</dbReference>